<reference evidence="2 4" key="1">
    <citation type="submission" date="2022-12" db="EMBL/GenBank/DDBJ databases">
        <title>Chromosome-level genome of Tegillarca granosa.</title>
        <authorList>
            <person name="Kim J."/>
        </authorList>
    </citation>
    <scope>NUCLEOTIDE SEQUENCE [LARGE SCALE GENOMIC DNA]</scope>
    <source>
        <strain evidence="2">Teg-2019</strain>
        <tissue evidence="2">Adductor muscle</tissue>
    </source>
</reference>
<accession>A0ABQ9E2G0</accession>
<evidence type="ECO:0000313" key="3">
    <source>
        <dbReference type="EMBL" id="KAJ8299710.1"/>
    </source>
</evidence>
<name>A0ABQ9E2G0_TEGGR</name>
<gene>
    <name evidence="2" type="ORF">KUTeg_022651</name>
    <name evidence="3" type="ORF">KUTeg_023770</name>
</gene>
<dbReference type="Proteomes" id="UP001217089">
    <property type="component" value="Unassembled WGS sequence"/>
</dbReference>
<sequence length="142" mass="15589">MEAHLSARTVKLFTLKVTAQNGNIPDRESKTKKQLASASFGAYDHNHVVKEYTNDMVLQSNRISKSSGRLWRAGMHESFKRFSMPETIASLKSFGNETESNHVTANGHVPGISKSSDDIDDELEGLFDLDDEFDGGGGPLTS</sequence>
<evidence type="ECO:0000313" key="4">
    <source>
        <dbReference type="Proteomes" id="UP001217089"/>
    </source>
</evidence>
<dbReference type="EMBL" id="JARBDR010000921">
    <property type="protein sequence ID" value="KAJ8299710.1"/>
    <property type="molecule type" value="Genomic_DNA"/>
</dbReference>
<organism evidence="2 4">
    <name type="scientific">Tegillarca granosa</name>
    <name type="common">Malaysian cockle</name>
    <name type="synonym">Anadara granosa</name>
    <dbReference type="NCBI Taxonomy" id="220873"/>
    <lineage>
        <taxon>Eukaryota</taxon>
        <taxon>Metazoa</taxon>
        <taxon>Spiralia</taxon>
        <taxon>Lophotrochozoa</taxon>
        <taxon>Mollusca</taxon>
        <taxon>Bivalvia</taxon>
        <taxon>Autobranchia</taxon>
        <taxon>Pteriomorphia</taxon>
        <taxon>Arcoida</taxon>
        <taxon>Arcoidea</taxon>
        <taxon>Arcidae</taxon>
        <taxon>Tegillarca</taxon>
    </lineage>
</organism>
<evidence type="ECO:0000256" key="1">
    <source>
        <dbReference type="SAM" id="MobiDB-lite"/>
    </source>
</evidence>
<comment type="caution">
    <text evidence="2">The sequence shown here is derived from an EMBL/GenBank/DDBJ whole genome shotgun (WGS) entry which is preliminary data.</text>
</comment>
<evidence type="ECO:0000313" key="2">
    <source>
        <dbReference type="EMBL" id="KAJ8298591.1"/>
    </source>
</evidence>
<protein>
    <submittedName>
        <fullName evidence="2">Uncharacterized protein</fullName>
    </submittedName>
</protein>
<feature type="non-terminal residue" evidence="2">
    <location>
        <position position="142"/>
    </location>
</feature>
<proteinExistence type="predicted"/>
<keyword evidence="4" id="KW-1185">Reference proteome</keyword>
<dbReference type="EMBL" id="JARBDR010000921">
    <property type="protein sequence ID" value="KAJ8298591.1"/>
    <property type="molecule type" value="Genomic_DNA"/>
</dbReference>
<feature type="region of interest" description="Disordered" evidence="1">
    <location>
        <begin position="99"/>
        <end position="119"/>
    </location>
</feature>